<evidence type="ECO:0000313" key="2">
    <source>
        <dbReference type="Proteomes" id="UP000462621"/>
    </source>
</evidence>
<accession>A0A7X4LHA4</accession>
<comment type="caution">
    <text evidence="1">The sequence shown here is derived from an EMBL/GenBank/DDBJ whole genome shotgun (WGS) entry which is preliminary data.</text>
</comment>
<dbReference type="InterPro" id="IPR047111">
    <property type="entry name" value="YbaP-like"/>
</dbReference>
<dbReference type="Proteomes" id="UP000462621">
    <property type="component" value="Unassembled WGS sequence"/>
</dbReference>
<name>A0A7X4LHA4_9VIBR</name>
<dbReference type="InterPro" id="IPR002816">
    <property type="entry name" value="TraB/PrgY/GumN_fam"/>
</dbReference>
<organism evidence="1 2">
    <name type="scientific">Vibrio eleionomae</name>
    <dbReference type="NCBI Taxonomy" id="2653505"/>
    <lineage>
        <taxon>Bacteria</taxon>
        <taxon>Pseudomonadati</taxon>
        <taxon>Pseudomonadota</taxon>
        <taxon>Gammaproteobacteria</taxon>
        <taxon>Vibrionales</taxon>
        <taxon>Vibrionaceae</taxon>
        <taxon>Vibrio</taxon>
    </lineage>
</organism>
<protein>
    <submittedName>
        <fullName evidence="1">TraB/GumN family protein</fullName>
    </submittedName>
</protein>
<dbReference type="CDD" id="cd14789">
    <property type="entry name" value="Tiki"/>
    <property type="match status" value="1"/>
</dbReference>
<dbReference type="PANTHER" id="PTHR40590:SF1">
    <property type="entry name" value="CYTOPLASMIC PROTEIN"/>
    <property type="match status" value="1"/>
</dbReference>
<dbReference type="RefSeq" id="WP_161152949.1">
    <property type="nucleotide sequence ID" value="NZ_WEKT01000001.1"/>
</dbReference>
<dbReference type="AlphaFoldDB" id="A0A7X4LHA4"/>
<dbReference type="PANTHER" id="PTHR40590">
    <property type="entry name" value="CYTOPLASMIC PROTEIN-RELATED"/>
    <property type="match status" value="1"/>
</dbReference>
<dbReference type="Pfam" id="PF01963">
    <property type="entry name" value="TraB_PrgY_gumN"/>
    <property type="match status" value="1"/>
</dbReference>
<gene>
    <name evidence="1" type="ORF">F9817_00245</name>
</gene>
<proteinExistence type="predicted"/>
<reference evidence="1 2" key="1">
    <citation type="submission" date="2019-10" db="EMBL/GenBank/DDBJ databases">
        <title>Vibrio sp. nov. isolated from a shrimp pond.</title>
        <authorList>
            <person name="Gomez-Gil B."/>
            <person name="Enciso-Ibarra J."/>
            <person name="Enciso-Ibarra K."/>
            <person name="Bolan-Mejia C."/>
        </authorList>
    </citation>
    <scope>NUCLEOTIDE SEQUENCE [LARGE SCALE GENOMIC DNA]</scope>
    <source>
        <strain evidence="1 2">CAIM 722</strain>
    </source>
</reference>
<keyword evidence="2" id="KW-1185">Reference proteome</keyword>
<evidence type="ECO:0000313" key="1">
    <source>
        <dbReference type="EMBL" id="MZI91636.1"/>
    </source>
</evidence>
<dbReference type="EMBL" id="WEKT01000001">
    <property type="protein sequence ID" value="MZI91636.1"/>
    <property type="molecule type" value="Genomic_DNA"/>
</dbReference>
<sequence length="291" mass="32679">MSLSLRLIASLLAIVTTVTKAEPLYWHISKGDLNIYVIGSVHVGNESMYPLPKVITESLAHGDGLITEADTRNANQVNYPPQTVRSDEVLTAKQLKKLDRITKKLGLNSQRYRAMSPWVTAISIQNVHLEQLGYQSRNGIDNHLIGQATKDNIPVIGLETLQFQINLLTKQDQQGKELLVSMLDEWQTSTATMQCLVQSWKAGDKKNLLRFAQADSMPNQMKQNVLSNRNQDWADKINSKTFLPNQNGHYVMVVGMLHLIGEGNVLSLLEKQGFKVERLNRSSQANCDFPK</sequence>